<proteinExistence type="predicted"/>
<gene>
    <name evidence="1" type="ORF">M8C21_013242</name>
</gene>
<comment type="caution">
    <text evidence="1">The sequence shown here is derived from an EMBL/GenBank/DDBJ whole genome shotgun (WGS) entry which is preliminary data.</text>
</comment>
<keyword evidence="2" id="KW-1185">Reference proteome</keyword>
<dbReference type="Proteomes" id="UP001206925">
    <property type="component" value="Unassembled WGS sequence"/>
</dbReference>
<dbReference type="AlphaFoldDB" id="A0AAD5G4D1"/>
<evidence type="ECO:0000313" key="1">
    <source>
        <dbReference type="EMBL" id="KAI7727106.1"/>
    </source>
</evidence>
<sequence>MVVVLISTAALGLSAIDLFLRTILQVSNLFSEIWLHIENSNGIKTKVIELIRAKVYIDANQDPLYICEAALSQGVRKEWMVSNLLAKLKNRCKRDNRKIGRLMQIQFMVGEKAFVKMAGFDRVYGFGDYISNKVVDMRFLLHSSVFIIIVGLSQLAVTITIKVDVHLHHVTHRSLLKPSKAAVEGSHPKPEMQGKELMLWISYSLF</sequence>
<protein>
    <submittedName>
        <fullName evidence="1">Uncharacterized protein</fullName>
    </submittedName>
</protein>
<organism evidence="1 2">
    <name type="scientific">Ambrosia artemisiifolia</name>
    <name type="common">Common ragweed</name>
    <dbReference type="NCBI Taxonomy" id="4212"/>
    <lineage>
        <taxon>Eukaryota</taxon>
        <taxon>Viridiplantae</taxon>
        <taxon>Streptophyta</taxon>
        <taxon>Embryophyta</taxon>
        <taxon>Tracheophyta</taxon>
        <taxon>Spermatophyta</taxon>
        <taxon>Magnoliopsida</taxon>
        <taxon>eudicotyledons</taxon>
        <taxon>Gunneridae</taxon>
        <taxon>Pentapetalae</taxon>
        <taxon>asterids</taxon>
        <taxon>campanulids</taxon>
        <taxon>Asterales</taxon>
        <taxon>Asteraceae</taxon>
        <taxon>Asteroideae</taxon>
        <taxon>Heliantheae alliance</taxon>
        <taxon>Heliantheae</taxon>
        <taxon>Ambrosia</taxon>
    </lineage>
</organism>
<evidence type="ECO:0000313" key="2">
    <source>
        <dbReference type="Proteomes" id="UP001206925"/>
    </source>
</evidence>
<dbReference type="EMBL" id="JAMZMK010011442">
    <property type="protein sequence ID" value="KAI7727106.1"/>
    <property type="molecule type" value="Genomic_DNA"/>
</dbReference>
<accession>A0AAD5G4D1</accession>
<feature type="non-terminal residue" evidence="1">
    <location>
        <position position="1"/>
    </location>
</feature>
<reference evidence="1" key="1">
    <citation type="submission" date="2022-06" db="EMBL/GenBank/DDBJ databases">
        <title>Uncovering the hologenomic basis of an extraordinary plant invasion.</title>
        <authorList>
            <person name="Bieker V.C."/>
            <person name="Martin M.D."/>
            <person name="Gilbert T."/>
            <person name="Hodgins K."/>
            <person name="Battlay P."/>
            <person name="Petersen B."/>
            <person name="Wilson J."/>
        </authorList>
    </citation>
    <scope>NUCLEOTIDE SEQUENCE</scope>
    <source>
        <strain evidence="1">AA19_3_7</strain>
        <tissue evidence="1">Leaf</tissue>
    </source>
</reference>
<name>A0AAD5G4D1_AMBAR</name>